<dbReference type="PANTHER" id="PTHR43441:SF2">
    <property type="entry name" value="FAMILY ACETYLTRANSFERASE, PUTATIVE (AFU_ORTHOLOGUE AFUA_7G00850)-RELATED"/>
    <property type="match status" value="1"/>
</dbReference>
<dbReference type="Proteomes" id="UP000295444">
    <property type="component" value="Unassembled WGS sequence"/>
</dbReference>
<organism evidence="2 3">
    <name type="scientific">Labedaea rhizosphaerae</name>
    <dbReference type="NCBI Taxonomy" id="598644"/>
    <lineage>
        <taxon>Bacteria</taxon>
        <taxon>Bacillati</taxon>
        <taxon>Actinomycetota</taxon>
        <taxon>Actinomycetes</taxon>
        <taxon>Pseudonocardiales</taxon>
        <taxon>Pseudonocardiaceae</taxon>
        <taxon>Labedaea</taxon>
    </lineage>
</organism>
<dbReference type="GO" id="GO:0005737">
    <property type="term" value="C:cytoplasm"/>
    <property type="evidence" value="ECO:0007669"/>
    <property type="project" value="TreeGrafter"/>
</dbReference>
<dbReference type="InterPro" id="IPR000182">
    <property type="entry name" value="GNAT_dom"/>
</dbReference>
<dbReference type="PROSITE" id="PS51186">
    <property type="entry name" value="GNAT"/>
    <property type="match status" value="2"/>
</dbReference>
<feature type="domain" description="N-acetyltransferase" evidence="1">
    <location>
        <begin position="171"/>
        <end position="324"/>
    </location>
</feature>
<evidence type="ECO:0000313" key="3">
    <source>
        <dbReference type="Proteomes" id="UP000295444"/>
    </source>
</evidence>
<dbReference type="GO" id="GO:1990189">
    <property type="term" value="F:protein N-terminal-serine acetyltransferase activity"/>
    <property type="evidence" value="ECO:0007669"/>
    <property type="project" value="TreeGrafter"/>
</dbReference>
<dbReference type="SUPFAM" id="SSF55729">
    <property type="entry name" value="Acyl-CoA N-acyltransferases (Nat)"/>
    <property type="match status" value="2"/>
</dbReference>
<dbReference type="InterPro" id="IPR051908">
    <property type="entry name" value="Ribosomal_N-acetyltransferase"/>
</dbReference>
<dbReference type="Gene3D" id="3.40.630.30">
    <property type="match status" value="2"/>
</dbReference>
<dbReference type="AlphaFoldDB" id="A0A4R6SQL1"/>
<name>A0A4R6SQL1_LABRH</name>
<keyword evidence="2" id="KW-0808">Transferase</keyword>
<protein>
    <submittedName>
        <fullName evidence="2">Acetyltransferase (GNAT) family protein</fullName>
    </submittedName>
</protein>
<dbReference type="EMBL" id="SNXZ01000001">
    <property type="protein sequence ID" value="TDQ05822.1"/>
    <property type="molecule type" value="Genomic_DNA"/>
</dbReference>
<dbReference type="InterPro" id="IPR016181">
    <property type="entry name" value="Acyl_CoA_acyltransferase"/>
</dbReference>
<dbReference type="GO" id="GO:0008999">
    <property type="term" value="F:protein-N-terminal-alanine acetyltransferase activity"/>
    <property type="evidence" value="ECO:0007669"/>
    <property type="project" value="TreeGrafter"/>
</dbReference>
<feature type="domain" description="N-acetyltransferase" evidence="1">
    <location>
        <begin position="1"/>
        <end position="152"/>
    </location>
</feature>
<comment type="caution">
    <text evidence="2">The sequence shown here is derived from an EMBL/GenBank/DDBJ whole genome shotgun (WGS) entry which is preliminary data.</text>
</comment>
<proteinExistence type="predicted"/>
<reference evidence="2 3" key="1">
    <citation type="submission" date="2019-03" db="EMBL/GenBank/DDBJ databases">
        <title>Genomic Encyclopedia of Type Strains, Phase IV (KMG-IV): sequencing the most valuable type-strain genomes for metagenomic binning, comparative biology and taxonomic classification.</title>
        <authorList>
            <person name="Goeker M."/>
        </authorList>
    </citation>
    <scope>NUCLEOTIDE SEQUENCE [LARGE SCALE GENOMIC DNA]</scope>
    <source>
        <strain evidence="2 3">DSM 45361</strain>
    </source>
</reference>
<sequence length="326" mass="34806">MVLAEPLPRDQDFLEVDADGAFQVDPDPRPMPFNPTLGKLVLLDARSGQLIGDVGWTGVPLGPSMACFAFNIGIDLLPAARGRGFGTTGQRLLAEHLFATTDVFRIEASTDVANIAEQKALRKAGFRVEGVIRGGQLRGGRRRDLVLFSLLRTDVEQPDGKRAVLASRDGVALAEARHGDREAVHTVSDGAFGLDEDDRVSPVAPPPVGRLAVTTADVDELLGMVSWHAVGYGPGVGCASWNIGIELVPAARGRGAGTTAQRLLAEHLFATTELDRVEAGTDADNIAEQRALEKAGFRRDGVVRGAQLMGGERRDMVLYGILRSDL</sequence>
<keyword evidence="3" id="KW-1185">Reference proteome</keyword>
<gene>
    <name evidence="2" type="ORF">EV186_1011800</name>
</gene>
<evidence type="ECO:0000259" key="1">
    <source>
        <dbReference type="PROSITE" id="PS51186"/>
    </source>
</evidence>
<accession>A0A4R6SQL1</accession>
<dbReference type="PANTHER" id="PTHR43441">
    <property type="entry name" value="RIBOSOMAL-PROTEIN-SERINE ACETYLTRANSFERASE"/>
    <property type="match status" value="1"/>
</dbReference>
<dbReference type="Pfam" id="PF13302">
    <property type="entry name" value="Acetyltransf_3"/>
    <property type="match status" value="2"/>
</dbReference>
<evidence type="ECO:0000313" key="2">
    <source>
        <dbReference type="EMBL" id="TDQ05822.1"/>
    </source>
</evidence>